<dbReference type="GO" id="GO:0006826">
    <property type="term" value="P:iron ion transport"/>
    <property type="evidence" value="ECO:0007669"/>
    <property type="project" value="TreeGrafter"/>
</dbReference>
<keyword evidence="9" id="KW-0560">Oxidoreductase</keyword>
<dbReference type="SFLD" id="SFLDS00052">
    <property type="entry name" value="Ferric_Reductase_Domain"/>
    <property type="match status" value="1"/>
</dbReference>
<feature type="transmembrane region" description="Helical" evidence="15">
    <location>
        <begin position="26"/>
        <end position="49"/>
    </location>
</feature>
<keyword evidence="12" id="KW-0325">Glycoprotein</keyword>
<evidence type="ECO:0000256" key="10">
    <source>
        <dbReference type="ARBA" id="ARBA00023065"/>
    </source>
</evidence>
<dbReference type="Pfam" id="PF08030">
    <property type="entry name" value="NAD_binding_6"/>
    <property type="match status" value="1"/>
</dbReference>
<comment type="similarity">
    <text evidence="2">Belongs to the ferric reductase (FRE) family.</text>
</comment>
<keyword evidence="8 15" id="KW-1133">Transmembrane helix</keyword>
<dbReference type="PANTHER" id="PTHR32361:SF9">
    <property type="entry name" value="FERRIC REDUCTASE TRANSMEMBRANE COMPONENT 3-RELATED"/>
    <property type="match status" value="1"/>
</dbReference>
<feature type="region of interest" description="Disordered" evidence="14">
    <location>
        <begin position="486"/>
        <end position="507"/>
    </location>
</feature>
<evidence type="ECO:0000256" key="4">
    <source>
        <dbReference type="ARBA" id="ARBA00022448"/>
    </source>
</evidence>
<evidence type="ECO:0000256" key="15">
    <source>
        <dbReference type="SAM" id="Phobius"/>
    </source>
</evidence>
<organism evidence="17 18">
    <name type="scientific">Bondarzewia mesenterica</name>
    <dbReference type="NCBI Taxonomy" id="1095465"/>
    <lineage>
        <taxon>Eukaryota</taxon>
        <taxon>Fungi</taxon>
        <taxon>Dikarya</taxon>
        <taxon>Basidiomycota</taxon>
        <taxon>Agaricomycotina</taxon>
        <taxon>Agaricomycetes</taxon>
        <taxon>Russulales</taxon>
        <taxon>Bondarzewiaceae</taxon>
        <taxon>Bondarzewia</taxon>
    </lineage>
</organism>
<evidence type="ECO:0000256" key="2">
    <source>
        <dbReference type="ARBA" id="ARBA00006278"/>
    </source>
</evidence>
<reference evidence="17 18" key="1">
    <citation type="submission" date="2019-02" db="EMBL/GenBank/DDBJ databases">
        <title>Genome sequencing of the rare red list fungi Bondarzewia mesenterica.</title>
        <authorList>
            <person name="Buettner E."/>
            <person name="Kellner H."/>
        </authorList>
    </citation>
    <scope>NUCLEOTIDE SEQUENCE [LARGE SCALE GENOMIC DNA]</scope>
    <source>
        <strain evidence="17 18">DSM 108281</strain>
    </source>
</reference>
<evidence type="ECO:0000256" key="9">
    <source>
        <dbReference type="ARBA" id="ARBA00023002"/>
    </source>
</evidence>
<feature type="domain" description="FAD-binding FR-type" evidence="16">
    <location>
        <begin position="265"/>
        <end position="401"/>
    </location>
</feature>
<comment type="caution">
    <text evidence="17">The sequence shown here is derived from an EMBL/GenBank/DDBJ whole genome shotgun (WGS) entry which is preliminary data.</text>
</comment>
<evidence type="ECO:0000256" key="12">
    <source>
        <dbReference type="ARBA" id="ARBA00023180"/>
    </source>
</evidence>
<evidence type="ECO:0000313" key="18">
    <source>
        <dbReference type="Proteomes" id="UP000310158"/>
    </source>
</evidence>
<dbReference type="Proteomes" id="UP000310158">
    <property type="component" value="Unassembled WGS sequence"/>
</dbReference>
<evidence type="ECO:0000259" key="16">
    <source>
        <dbReference type="PROSITE" id="PS51384"/>
    </source>
</evidence>
<evidence type="ECO:0000256" key="11">
    <source>
        <dbReference type="ARBA" id="ARBA00023136"/>
    </source>
</evidence>
<keyword evidence="18" id="KW-1185">Reference proteome</keyword>
<evidence type="ECO:0000256" key="1">
    <source>
        <dbReference type="ARBA" id="ARBA00004651"/>
    </source>
</evidence>
<evidence type="ECO:0000256" key="3">
    <source>
        <dbReference type="ARBA" id="ARBA00012668"/>
    </source>
</evidence>
<feature type="compositionally biased region" description="Low complexity" evidence="14">
    <location>
        <begin position="486"/>
        <end position="496"/>
    </location>
</feature>
<evidence type="ECO:0000313" key="17">
    <source>
        <dbReference type="EMBL" id="THH14579.1"/>
    </source>
</evidence>
<dbReference type="GO" id="GO:0052851">
    <property type="term" value="F:ferric-chelate reductase (NADPH) activity"/>
    <property type="evidence" value="ECO:0007669"/>
    <property type="project" value="UniProtKB-EC"/>
</dbReference>
<dbReference type="SFLD" id="SFLDG01168">
    <property type="entry name" value="Ferric_reductase_subgroup_(FRE"/>
    <property type="match status" value="1"/>
</dbReference>
<dbReference type="Gene3D" id="2.40.30.10">
    <property type="entry name" value="Translation factors"/>
    <property type="match status" value="1"/>
</dbReference>
<evidence type="ECO:0000256" key="14">
    <source>
        <dbReference type="SAM" id="MobiDB-lite"/>
    </source>
</evidence>
<feature type="transmembrane region" description="Helical" evidence="15">
    <location>
        <begin position="99"/>
        <end position="122"/>
    </location>
</feature>
<dbReference type="GO" id="GO:0006879">
    <property type="term" value="P:intracellular iron ion homeostasis"/>
    <property type="evidence" value="ECO:0007669"/>
    <property type="project" value="TreeGrafter"/>
</dbReference>
<keyword evidence="5" id="KW-1003">Cell membrane</keyword>
<evidence type="ECO:0000256" key="6">
    <source>
        <dbReference type="ARBA" id="ARBA00022692"/>
    </source>
</evidence>
<dbReference type="GO" id="GO:0005886">
    <property type="term" value="C:plasma membrane"/>
    <property type="evidence" value="ECO:0007669"/>
    <property type="project" value="UniProtKB-SubCell"/>
</dbReference>
<keyword evidence="11 15" id="KW-0472">Membrane</keyword>
<dbReference type="EMBL" id="SGPL01000266">
    <property type="protein sequence ID" value="THH14579.1"/>
    <property type="molecule type" value="Genomic_DNA"/>
</dbReference>
<keyword evidence="4" id="KW-0813">Transport</keyword>
<keyword evidence="10" id="KW-0406">Ion transport</keyword>
<dbReference type="OrthoDB" id="4494341at2759"/>
<dbReference type="InterPro" id="IPR013130">
    <property type="entry name" value="Fe3_Rdtase_TM_dom"/>
</dbReference>
<sequence>MNGTILATNPDAALRKYRATEYPKEAWYFVACFIFLAGIFNLVSVVTSWRRGRVGVSKDVEGQGRSSTGSVSFRRLHLALVNACRIIAFRCSISVGKSFSLNLAEVFMTATYITIMLTWSFINSKNTTGKNYDPEYYANRAGDIASAQTVLVVALGMKNNVISLVTGVGSDSLNYLHRMTARVLCVTLWIHAGGRLQIGLENDTSLDNAWMQAGVLSMTAFTVLCAVSLRPVRAMAYDIMLLAGYFHAANNSRGSYLWPSLFLWGLDRFLRVVRVVVFNHSYFGLKSGLGTFNANAEVAAPGFVRLTFQRPKHLHWTAGQSAFLTMPGVSTLPFESHPFTIANADVSREKHGDAEKSSGGKDIMFIVNTREGFTKRLMDIAKVGGSLKVFMDGPYGSPPRLRGFDTTVLIAGGSGITFTSPLLVDIIHRARHDHSVCRNVVFVWAIRHPDHINLVYNDLFEALSNIPDNLNVDVRIQVTGSDDSALLSSESSSVSSDVEEDEKSMSKMTRLPKTKVIQGRPDIHSILEEACSLAHEDMSVNVCGPAGLTARVRSALRSGFASPMSVLKGSPNIELFVEHFGFD</sequence>
<evidence type="ECO:0000256" key="7">
    <source>
        <dbReference type="ARBA" id="ARBA00022982"/>
    </source>
</evidence>
<evidence type="ECO:0000256" key="5">
    <source>
        <dbReference type="ARBA" id="ARBA00022475"/>
    </source>
</evidence>
<dbReference type="PROSITE" id="PS51384">
    <property type="entry name" value="FAD_FR"/>
    <property type="match status" value="1"/>
</dbReference>
<dbReference type="InterPro" id="IPR017927">
    <property type="entry name" value="FAD-bd_FR_type"/>
</dbReference>
<dbReference type="GO" id="GO:0015677">
    <property type="term" value="P:copper ion import"/>
    <property type="evidence" value="ECO:0007669"/>
    <property type="project" value="TreeGrafter"/>
</dbReference>
<dbReference type="CDD" id="cd06186">
    <property type="entry name" value="NOX_Duox_like_FAD_NADP"/>
    <property type="match status" value="1"/>
</dbReference>
<dbReference type="InterPro" id="IPR051410">
    <property type="entry name" value="Ferric/Cupric_Reductase"/>
</dbReference>
<name>A0A4S4LQJ4_9AGAM</name>
<dbReference type="AlphaFoldDB" id="A0A4S4LQJ4"/>
<keyword evidence="7" id="KW-0249">Electron transport</keyword>
<dbReference type="PANTHER" id="PTHR32361">
    <property type="entry name" value="FERRIC/CUPRIC REDUCTASE TRANSMEMBRANE COMPONENT"/>
    <property type="match status" value="1"/>
</dbReference>
<protein>
    <recommendedName>
        <fullName evidence="3">ferric-chelate reductase (NADPH)</fullName>
        <ecNumber evidence="3">1.16.1.9</ecNumber>
    </recommendedName>
</protein>
<evidence type="ECO:0000256" key="13">
    <source>
        <dbReference type="ARBA" id="ARBA00048483"/>
    </source>
</evidence>
<dbReference type="SUPFAM" id="SSF52343">
    <property type="entry name" value="Ferredoxin reductase-like, C-terminal NADP-linked domain"/>
    <property type="match status" value="1"/>
</dbReference>
<keyword evidence="6 15" id="KW-0812">Transmembrane</keyword>
<dbReference type="InterPro" id="IPR039261">
    <property type="entry name" value="FNR_nucleotide-bd"/>
</dbReference>
<dbReference type="SUPFAM" id="SSF63380">
    <property type="entry name" value="Riboflavin synthase domain-like"/>
    <property type="match status" value="1"/>
</dbReference>
<gene>
    <name evidence="17" type="ORF">EW146_g5768</name>
</gene>
<comment type="subcellular location">
    <subcellularLocation>
        <location evidence="1">Cell membrane</location>
        <topology evidence="1">Multi-pass membrane protein</topology>
    </subcellularLocation>
</comment>
<dbReference type="Pfam" id="PF08022">
    <property type="entry name" value="FAD_binding_8"/>
    <property type="match status" value="1"/>
</dbReference>
<comment type="catalytic activity">
    <reaction evidence="13">
        <text>2 a Fe(II)-siderophore + NADP(+) + H(+) = 2 a Fe(III)-siderophore + NADPH</text>
        <dbReference type="Rhea" id="RHEA:28795"/>
        <dbReference type="Rhea" id="RHEA-COMP:11342"/>
        <dbReference type="Rhea" id="RHEA-COMP:11344"/>
        <dbReference type="ChEBI" id="CHEBI:15378"/>
        <dbReference type="ChEBI" id="CHEBI:29033"/>
        <dbReference type="ChEBI" id="CHEBI:29034"/>
        <dbReference type="ChEBI" id="CHEBI:57783"/>
        <dbReference type="ChEBI" id="CHEBI:58349"/>
        <dbReference type="EC" id="1.16.1.9"/>
    </reaction>
</comment>
<dbReference type="InterPro" id="IPR013121">
    <property type="entry name" value="Fe_red_NAD-bd_6"/>
</dbReference>
<accession>A0A4S4LQJ4</accession>
<dbReference type="EC" id="1.16.1.9" evidence="3"/>
<dbReference type="InterPro" id="IPR013112">
    <property type="entry name" value="FAD-bd_8"/>
</dbReference>
<dbReference type="Pfam" id="PF01794">
    <property type="entry name" value="Ferric_reduct"/>
    <property type="match status" value="1"/>
</dbReference>
<dbReference type="InterPro" id="IPR017938">
    <property type="entry name" value="Riboflavin_synthase-like_b-brl"/>
</dbReference>
<dbReference type="Gene3D" id="3.40.50.80">
    <property type="entry name" value="Nucleotide-binding domain of ferredoxin-NADP reductase (FNR) module"/>
    <property type="match status" value="1"/>
</dbReference>
<proteinExistence type="inferred from homology"/>
<evidence type="ECO:0000256" key="8">
    <source>
        <dbReference type="ARBA" id="ARBA00022989"/>
    </source>
</evidence>